<feature type="region of interest" description="Disordered" evidence="4">
    <location>
        <begin position="435"/>
        <end position="502"/>
    </location>
</feature>
<dbReference type="PROSITE" id="PS50893">
    <property type="entry name" value="ABC_TRANSPORTER_2"/>
    <property type="match status" value="1"/>
</dbReference>
<dbReference type="PANTHER" id="PTHR42781:SF4">
    <property type="entry name" value="SPERMIDINE_PUTRESCINE IMPORT ATP-BINDING PROTEIN POTA"/>
    <property type="match status" value="1"/>
</dbReference>
<dbReference type="PANTHER" id="PTHR42781">
    <property type="entry name" value="SPERMIDINE/PUTRESCINE IMPORT ATP-BINDING PROTEIN POTA"/>
    <property type="match status" value="1"/>
</dbReference>
<dbReference type="SMART" id="SM00382">
    <property type="entry name" value="AAA"/>
    <property type="match status" value="1"/>
</dbReference>
<dbReference type="GO" id="GO:0005524">
    <property type="term" value="F:ATP binding"/>
    <property type="evidence" value="ECO:0007669"/>
    <property type="project" value="UniProtKB-KW"/>
</dbReference>
<comment type="caution">
    <text evidence="6">The sequence shown here is derived from an EMBL/GenBank/DDBJ whole genome shotgun (WGS) entry which is preliminary data.</text>
</comment>
<dbReference type="InterPro" id="IPR013611">
    <property type="entry name" value="Transp-assoc_OB_typ2"/>
</dbReference>
<dbReference type="GO" id="GO:0043190">
    <property type="term" value="C:ATP-binding cassette (ABC) transporter complex"/>
    <property type="evidence" value="ECO:0007669"/>
    <property type="project" value="InterPro"/>
</dbReference>
<accession>E6PKA6</accession>
<dbReference type="EC" id="3.6.3.20" evidence="6"/>
<protein>
    <submittedName>
        <fullName evidence="6">sn-glycerol-3-phosphate import ATP-binding protein ugpC (Modular protein)</fullName>
        <ecNumber evidence="6">3.6.3.20</ecNumber>
    </submittedName>
</protein>
<dbReference type="InterPro" id="IPR017871">
    <property type="entry name" value="ABC_transporter-like_CS"/>
</dbReference>
<dbReference type="Gene3D" id="3.40.50.300">
    <property type="entry name" value="P-loop containing nucleotide triphosphate hydrolases"/>
    <property type="match status" value="1"/>
</dbReference>
<sequence>MVAGAMTHGAASFCSAATLGLGGKIVCSLACILPRACTAPPLEARAKAARLQPLKSRGSDGLRWAGGKPTGMMMRGEKRGTVELLAVSKRYGNALALAEANLKVPAGAYCCLLGPSGCGKTSTLRMIAGHEAVSDGDILISDKNVTGLHPSVRGTALMFQNYALFPHLSCLDNVAFSRKMRGVAKAQRQARALDLLGLVQMEAYKDRRPEQLSGGQQQRVALARALITEPEVLLLDEPLSALDPFLRVKMRAELRRIHNELGLTFIHVTHSQEEAMALADLVVVMHGGRIEQAGTPSALFNRPRSAFVARFMGGHNVLKGRVEQHAEDFSTLRGPDAQTYAVPRVAESIGTEFEFSVRADRVRLVKRSEAAAPGAANALAAVVRGVEYHGTQWSIALDGHASGEFTAVTGDRDFAQCPVAVGDRVVAMWDVEDAHGLGSSPTGRDDNLQESQPHPLRQSARDGRQAHQALRRHREHLHHLHAGRQEGVDPGHGAVRGELSGR</sequence>
<dbReference type="InterPro" id="IPR008995">
    <property type="entry name" value="Mo/tungstate-bd_C_term_dom"/>
</dbReference>
<dbReference type="PROSITE" id="PS00211">
    <property type="entry name" value="ABC_TRANSPORTER_1"/>
    <property type="match status" value="1"/>
</dbReference>
<dbReference type="GO" id="GO:0016887">
    <property type="term" value="F:ATP hydrolysis activity"/>
    <property type="evidence" value="ECO:0007669"/>
    <property type="project" value="InterPro"/>
</dbReference>
<dbReference type="SUPFAM" id="SSF50331">
    <property type="entry name" value="MOP-like"/>
    <property type="match status" value="1"/>
</dbReference>
<organism evidence="6">
    <name type="scientific">mine drainage metagenome</name>
    <dbReference type="NCBI Taxonomy" id="410659"/>
    <lineage>
        <taxon>unclassified sequences</taxon>
        <taxon>metagenomes</taxon>
        <taxon>ecological metagenomes</taxon>
    </lineage>
</organism>
<evidence type="ECO:0000256" key="4">
    <source>
        <dbReference type="SAM" id="MobiDB-lite"/>
    </source>
</evidence>
<keyword evidence="1" id="KW-0813">Transport</keyword>
<evidence type="ECO:0000313" key="6">
    <source>
        <dbReference type="EMBL" id="CBH95357.1"/>
    </source>
</evidence>
<dbReference type="InterPro" id="IPR003439">
    <property type="entry name" value="ABC_transporter-like_ATP-bd"/>
</dbReference>
<dbReference type="AlphaFoldDB" id="E6PKA6"/>
<dbReference type="Pfam" id="PF08402">
    <property type="entry name" value="TOBE_2"/>
    <property type="match status" value="1"/>
</dbReference>
<dbReference type="Gene3D" id="2.40.50.100">
    <property type="match status" value="1"/>
</dbReference>
<dbReference type="InterPro" id="IPR027417">
    <property type="entry name" value="P-loop_NTPase"/>
</dbReference>
<reference evidence="6" key="1">
    <citation type="submission" date="2009-10" db="EMBL/GenBank/DDBJ databases">
        <title>Diversity of trophic interactions inside an arsenic-rich microbial ecosystem.</title>
        <authorList>
            <person name="Bertin P.N."/>
            <person name="Heinrich-Salmeron A."/>
            <person name="Pelletier E."/>
            <person name="Goulhen-Chollet F."/>
            <person name="Arsene-Ploetze F."/>
            <person name="Gallien S."/>
            <person name="Calteau A."/>
            <person name="Vallenet D."/>
            <person name="Casiot C."/>
            <person name="Chane-Woon-Ming B."/>
            <person name="Giloteaux L."/>
            <person name="Barakat M."/>
            <person name="Bonnefoy V."/>
            <person name="Bruneel O."/>
            <person name="Chandler M."/>
            <person name="Cleiss J."/>
            <person name="Duran R."/>
            <person name="Elbaz-Poulichet F."/>
            <person name="Fonknechten N."/>
            <person name="Lauga B."/>
            <person name="Mornico D."/>
            <person name="Ortet P."/>
            <person name="Schaeffer C."/>
            <person name="Siguier P."/>
            <person name="Alexander Thil Smith A."/>
            <person name="Van Dorsselaer A."/>
            <person name="Weissenbach J."/>
            <person name="Medigue C."/>
            <person name="Le Paslier D."/>
        </authorList>
    </citation>
    <scope>NUCLEOTIDE SEQUENCE</scope>
</reference>
<keyword evidence="3 6" id="KW-0067">ATP-binding</keyword>
<dbReference type="GO" id="GO:0022857">
    <property type="term" value="F:transmembrane transporter activity"/>
    <property type="evidence" value="ECO:0007669"/>
    <property type="project" value="InterPro"/>
</dbReference>
<feature type="domain" description="ABC transporter" evidence="5">
    <location>
        <begin position="82"/>
        <end position="312"/>
    </location>
</feature>
<evidence type="ECO:0000256" key="3">
    <source>
        <dbReference type="ARBA" id="ARBA00022840"/>
    </source>
</evidence>
<dbReference type="InterPro" id="IPR003593">
    <property type="entry name" value="AAA+_ATPase"/>
</dbReference>
<dbReference type="InterPro" id="IPR050093">
    <property type="entry name" value="ABC_SmlMolc_Importer"/>
</dbReference>
<dbReference type="EMBL" id="CABM01000004">
    <property type="protein sequence ID" value="CBH95357.1"/>
    <property type="molecule type" value="Genomic_DNA"/>
</dbReference>
<evidence type="ECO:0000256" key="1">
    <source>
        <dbReference type="ARBA" id="ARBA00022448"/>
    </source>
</evidence>
<dbReference type="SUPFAM" id="SSF52540">
    <property type="entry name" value="P-loop containing nucleoside triphosphate hydrolases"/>
    <property type="match status" value="1"/>
</dbReference>
<feature type="compositionally biased region" description="Basic residues" evidence="4">
    <location>
        <begin position="469"/>
        <end position="482"/>
    </location>
</feature>
<evidence type="ECO:0000259" key="5">
    <source>
        <dbReference type="PROSITE" id="PS50893"/>
    </source>
</evidence>
<name>E6PKA6_9ZZZZ</name>
<keyword evidence="2" id="KW-0547">Nucleotide-binding</keyword>
<dbReference type="Pfam" id="PF00005">
    <property type="entry name" value="ABC_tran"/>
    <property type="match status" value="1"/>
</dbReference>
<keyword evidence="6" id="KW-0378">Hydrolase</keyword>
<dbReference type="FunFam" id="3.40.50.300:FF:000425">
    <property type="entry name" value="Probable ABC transporter, ATP-binding subunit"/>
    <property type="match status" value="1"/>
</dbReference>
<evidence type="ECO:0000256" key="2">
    <source>
        <dbReference type="ARBA" id="ARBA00022741"/>
    </source>
</evidence>
<gene>
    <name evidence="6" type="ORF">CARN2_0747</name>
</gene>
<proteinExistence type="predicted"/>